<name>A0A1G2KPY8_9BACT</name>
<dbReference type="InterPro" id="IPR027417">
    <property type="entry name" value="P-loop_NTPase"/>
</dbReference>
<dbReference type="Pfam" id="PF01935">
    <property type="entry name" value="DUF87"/>
    <property type="match status" value="1"/>
</dbReference>
<dbReference type="InterPro" id="IPR003593">
    <property type="entry name" value="AAA+_ATPase"/>
</dbReference>
<feature type="non-terminal residue" evidence="4">
    <location>
        <position position="738"/>
    </location>
</feature>
<comment type="caution">
    <text evidence="4">The sequence shown here is derived from an EMBL/GenBank/DDBJ whole genome shotgun (WGS) entry which is preliminary data.</text>
</comment>
<dbReference type="InterPro" id="IPR002789">
    <property type="entry name" value="HerA_central"/>
</dbReference>
<accession>A0A1G2KPY8</accession>
<keyword evidence="2" id="KW-0812">Transmembrane</keyword>
<evidence type="ECO:0000313" key="4">
    <source>
        <dbReference type="EMBL" id="OHA00509.1"/>
    </source>
</evidence>
<protein>
    <recommendedName>
        <fullName evidence="3">AAA+ ATPase domain-containing protein</fullName>
    </recommendedName>
</protein>
<gene>
    <name evidence="4" type="ORF">A3C12_00295</name>
</gene>
<dbReference type="SMART" id="SM00382">
    <property type="entry name" value="AAA"/>
    <property type="match status" value="1"/>
</dbReference>
<keyword evidence="2" id="KW-1133">Transmembrane helix</keyword>
<evidence type="ECO:0000256" key="1">
    <source>
        <dbReference type="SAM" id="MobiDB-lite"/>
    </source>
</evidence>
<reference evidence="4 5" key="1">
    <citation type="journal article" date="2016" name="Nat. Commun.">
        <title>Thousands of microbial genomes shed light on interconnected biogeochemical processes in an aquifer system.</title>
        <authorList>
            <person name="Anantharaman K."/>
            <person name="Brown C.T."/>
            <person name="Hug L.A."/>
            <person name="Sharon I."/>
            <person name="Castelle C.J."/>
            <person name="Probst A.J."/>
            <person name="Thomas B.C."/>
            <person name="Singh A."/>
            <person name="Wilkins M.J."/>
            <person name="Karaoz U."/>
            <person name="Brodie E.L."/>
            <person name="Williams K.H."/>
            <person name="Hubbard S.S."/>
            <person name="Banfield J.F."/>
        </authorList>
    </citation>
    <scope>NUCLEOTIDE SEQUENCE [LARGE SCALE GENOMIC DNA]</scope>
</reference>
<dbReference type="Proteomes" id="UP000178710">
    <property type="component" value="Unassembled WGS sequence"/>
</dbReference>
<keyword evidence="2" id="KW-0472">Membrane</keyword>
<dbReference type="EMBL" id="MHQK01000055">
    <property type="protein sequence ID" value="OHA00509.1"/>
    <property type="molecule type" value="Genomic_DNA"/>
</dbReference>
<evidence type="ECO:0000259" key="3">
    <source>
        <dbReference type="SMART" id="SM00382"/>
    </source>
</evidence>
<sequence>MNDSLILLSIYISGIFFLAVAMAGMLLWRGTQRRREIGKAMNLGLLAVRLPLAVAGKEETASVERMREKIAVMEQLYSSFSSWKPKSFFAAKPWLACELAVSASGNELAFYIAAPRQSADGMEKLVHAYYPDAIVEHTNDYNIFSPTGQVAYSSASLKNGQLLSLRTYRNLESDPLRAIASVFTKLHSENEGASFQLLFRPAPKKWHKQIMAEAERYYKGEKHKDDGVGAILKTAFVGADDKKKKEAEEPKSAKRTPIDEARGKSLEDKASKPLFETNMRLVASAQTRERASAILQSLEQAFLQFADPNLNSLVFSREKERRVKKAVFRYAFRLFDSSKLMILSPAELTSIYHFPNTPIEVPGVENVRSRESAPPSDAASTGLLLGFNIFRGVETPIRIGREDRRRHLYLIGQTGTGKSNLLKTLIAQDIQNGEGVCVIDPHGDLPEYALGFVPEHRMDDVIYFDPGDTARPMAMNMLEYDPRYPEQKTLLINELLAIFEKLFNMSVAGGPAFEQYFRNATQLVMDDPESGNTLIDVARIFKDKAFREYKLSRTTNPLVKSFWTEIAERSTGEQSLANYAPYITNKFDVFLSSDILRPIIAQQHSTINFREVMDQKKILLINLSKGRLGEISSNLLGLILVGKLLLASFSRTDIADENERKDFYVYIDEFQNVTTKSIATILSEARKYRLSLTITHQFIGQLEEEIKKAVFGNVGSMGAFRIGAEDAEFLETQFGPEF</sequence>
<evidence type="ECO:0000313" key="5">
    <source>
        <dbReference type="Proteomes" id="UP000178710"/>
    </source>
</evidence>
<dbReference type="AlphaFoldDB" id="A0A1G2KPY8"/>
<feature type="domain" description="AAA+ ATPase" evidence="3">
    <location>
        <begin position="404"/>
        <end position="562"/>
    </location>
</feature>
<dbReference type="SUPFAM" id="SSF52540">
    <property type="entry name" value="P-loop containing nucleoside triphosphate hydrolases"/>
    <property type="match status" value="1"/>
</dbReference>
<dbReference type="InterPro" id="IPR058441">
    <property type="entry name" value="DUF8128"/>
</dbReference>
<feature type="transmembrane region" description="Helical" evidence="2">
    <location>
        <begin position="6"/>
        <end position="28"/>
    </location>
</feature>
<dbReference type="Gene3D" id="3.40.50.300">
    <property type="entry name" value="P-loop containing nucleotide triphosphate hydrolases"/>
    <property type="match status" value="2"/>
</dbReference>
<dbReference type="PANTHER" id="PTHR30121">
    <property type="entry name" value="UNCHARACTERIZED PROTEIN YJGR-RELATED"/>
    <property type="match status" value="1"/>
</dbReference>
<dbReference type="PANTHER" id="PTHR30121:SF6">
    <property type="entry name" value="SLR6007 PROTEIN"/>
    <property type="match status" value="1"/>
</dbReference>
<dbReference type="Pfam" id="PF26449">
    <property type="entry name" value="DUF8128"/>
    <property type="match status" value="1"/>
</dbReference>
<evidence type="ECO:0000256" key="2">
    <source>
        <dbReference type="SAM" id="Phobius"/>
    </source>
</evidence>
<dbReference type="InterPro" id="IPR051162">
    <property type="entry name" value="T4SS_component"/>
</dbReference>
<feature type="region of interest" description="Disordered" evidence="1">
    <location>
        <begin position="242"/>
        <end position="269"/>
    </location>
</feature>
<organism evidence="4 5">
    <name type="scientific">Candidatus Sungbacteria bacterium RIFCSPHIGHO2_02_FULL_49_20</name>
    <dbReference type="NCBI Taxonomy" id="1802272"/>
    <lineage>
        <taxon>Bacteria</taxon>
        <taxon>Candidatus Sungiibacteriota</taxon>
    </lineage>
</organism>
<proteinExistence type="predicted"/>